<evidence type="ECO:0000313" key="2">
    <source>
        <dbReference type="Proteomes" id="UP000573327"/>
    </source>
</evidence>
<protein>
    <submittedName>
        <fullName evidence="1">Uncharacterized protein</fullName>
    </submittedName>
</protein>
<name>A0A7W7SFH9_9ACTN</name>
<organism evidence="1 2">
    <name type="scientific">Kitasatospora gansuensis</name>
    <dbReference type="NCBI Taxonomy" id="258050"/>
    <lineage>
        <taxon>Bacteria</taxon>
        <taxon>Bacillati</taxon>
        <taxon>Actinomycetota</taxon>
        <taxon>Actinomycetes</taxon>
        <taxon>Kitasatosporales</taxon>
        <taxon>Streptomycetaceae</taxon>
        <taxon>Kitasatospora</taxon>
    </lineage>
</organism>
<accession>A0A7W7SFH9</accession>
<gene>
    <name evidence="1" type="ORF">F4556_005056</name>
</gene>
<proteinExistence type="predicted"/>
<sequence>MTTTQIEPPVQAVARDAHWRAKMARLKARRLPERTVSICDDDTAKLAVTDAQMKLATARAAARVAADGQGIDPADREAFTEDHPQVVIARSVLATAEQALADQTVELTFRALPRPAWEALLKEHAPTEEQADRGMEYNVLTFPAALIAASHVERDAVGTEVDGMTVEDAQQLLDDWSDTDAKVLFTGALAVNQTLRVDLGKG</sequence>
<reference evidence="1 2" key="1">
    <citation type="submission" date="2020-08" db="EMBL/GenBank/DDBJ databases">
        <title>Sequencing the genomes of 1000 actinobacteria strains.</title>
        <authorList>
            <person name="Klenk H.-P."/>
        </authorList>
    </citation>
    <scope>NUCLEOTIDE SEQUENCE [LARGE SCALE GENOMIC DNA]</scope>
    <source>
        <strain evidence="1 2">DSM 44786</strain>
    </source>
</reference>
<dbReference type="Proteomes" id="UP000573327">
    <property type="component" value="Unassembled WGS sequence"/>
</dbReference>
<dbReference type="AlphaFoldDB" id="A0A7W7SFH9"/>
<evidence type="ECO:0000313" key="1">
    <source>
        <dbReference type="EMBL" id="MBB4949521.1"/>
    </source>
</evidence>
<dbReference type="EMBL" id="JACHJR010000001">
    <property type="protein sequence ID" value="MBB4949521.1"/>
    <property type="molecule type" value="Genomic_DNA"/>
</dbReference>
<keyword evidence="2" id="KW-1185">Reference proteome</keyword>
<comment type="caution">
    <text evidence="1">The sequence shown here is derived from an EMBL/GenBank/DDBJ whole genome shotgun (WGS) entry which is preliminary data.</text>
</comment>
<dbReference type="RefSeq" id="WP_184919911.1">
    <property type="nucleotide sequence ID" value="NZ_JACHJR010000001.1"/>
</dbReference>